<proteinExistence type="predicted"/>
<sequence length="138" mass="15728">MIDRLAYITIQLTRDLEGLSQQDTLCQETQQKAEESFVAYTASPDKELRWTMASIIKLDENTYYEPGVNVPMYHISGVELRQGKYEAAEYQKSWDTFSPYLVKGGDGTGKPIKKPCLLNTSSYWMKPDDEADQLDAQS</sequence>
<dbReference type="EMBL" id="JAXLQG010000007">
    <property type="protein sequence ID" value="KAK5537422.1"/>
    <property type="molecule type" value="Genomic_DNA"/>
</dbReference>
<dbReference type="Proteomes" id="UP001345827">
    <property type="component" value="Unassembled WGS sequence"/>
</dbReference>
<evidence type="ECO:0000313" key="1">
    <source>
        <dbReference type="EMBL" id="KAK5537422.1"/>
    </source>
</evidence>
<keyword evidence="2" id="KW-1185">Reference proteome</keyword>
<comment type="caution">
    <text evidence="1">The sequence shown here is derived from an EMBL/GenBank/DDBJ whole genome shotgun (WGS) entry which is preliminary data.</text>
</comment>
<name>A0AAV9Q743_9PEZI</name>
<accession>A0AAV9Q743</accession>
<organism evidence="1 2">
    <name type="scientific">Vermiconidia calcicola</name>
    <dbReference type="NCBI Taxonomy" id="1690605"/>
    <lineage>
        <taxon>Eukaryota</taxon>
        <taxon>Fungi</taxon>
        <taxon>Dikarya</taxon>
        <taxon>Ascomycota</taxon>
        <taxon>Pezizomycotina</taxon>
        <taxon>Dothideomycetes</taxon>
        <taxon>Dothideomycetidae</taxon>
        <taxon>Mycosphaerellales</taxon>
        <taxon>Extremaceae</taxon>
        <taxon>Vermiconidia</taxon>
    </lineage>
</organism>
<dbReference type="AlphaFoldDB" id="A0AAV9Q743"/>
<protein>
    <submittedName>
        <fullName evidence="1">Uncharacterized protein</fullName>
    </submittedName>
</protein>
<gene>
    <name evidence="1" type="ORF">LTR25_004673</name>
</gene>
<evidence type="ECO:0000313" key="2">
    <source>
        <dbReference type="Proteomes" id="UP001345827"/>
    </source>
</evidence>
<reference evidence="1 2" key="1">
    <citation type="submission" date="2023-06" db="EMBL/GenBank/DDBJ databases">
        <title>Black Yeasts Isolated from many extreme environments.</title>
        <authorList>
            <person name="Coleine C."/>
            <person name="Stajich J.E."/>
            <person name="Selbmann L."/>
        </authorList>
    </citation>
    <scope>NUCLEOTIDE SEQUENCE [LARGE SCALE GENOMIC DNA]</scope>
    <source>
        <strain evidence="1 2">CCFEE 5887</strain>
    </source>
</reference>